<feature type="region of interest" description="Disordered" evidence="1">
    <location>
        <begin position="1"/>
        <end position="21"/>
    </location>
</feature>
<keyword evidence="4" id="KW-1185">Reference proteome</keyword>
<accession>A0ABQ1IY99</accession>
<comment type="caution">
    <text evidence="3">The sequence shown here is derived from an EMBL/GenBank/DDBJ whole genome shotgun (WGS) entry which is preliminary data.</text>
</comment>
<evidence type="ECO:0000256" key="1">
    <source>
        <dbReference type="SAM" id="MobiDB-lite"/>
    </source>
</evidence>
<reference evidence="4" key="1">
    <citation type="journal article" date="2019" name="Int. J. Syst. Evol. Microbiol.">
        <title>The Global Catalogue of Microorganisms (GCM) 10K type strain sequencing project: providing services to taxonomists for standard genome sequencing and annotation.</title>
        <authorList>
            <consortium name="The Broad Institute Genomics Platform"/>
            <consortium name="The Broad Institute Genome Sequencing Center for Infectious Disease"/>
            <person name="Wu L."/>
            <person name="Ma J."/>
        </authorList>
    </citation>
    <scope>NUCLEOTIDE SEQUENCE [LARGE SCALE GENOMIC DNA]</scope>
    <source>
        <strain evidence="4">CGMCC 1.10188</strain>
    </source>
</reference>
<dbReference type="RefSeq" id="WP_188580806.1">
    <property type="nucleotide sequence ID" value="NZ_BMDZ01000054.1"/>
</dbReference>
<evidence type="ECO:0000256" key="2">
    <source>
        <dbReference type="SAM" id="Phobius"/>
    </source>
</evidence>
<feature type="transmembrane region" description="Helical" evidence="2">
    <location>
        <begin position="150"/>
        <end position="171"/>
    </location>
</feature>
<dbReference type="EMBL" id="BMDZ01000054">
    <property type="protein sequence ID" value="GGB53389.1"/>
    <property type="molecule type" value="Genomic_DNA"/>
</dbReference>
<proteinExistence type="predicted"/>
<keyword evidence="2" id="KW-0812">Transmembrane</keyword>
<evidence type="ECO:0000313" key="4">
    <source>
        <dbReference type="Proteomes" id="UP000603352"/>
    </source>
</evidence>
<keyword evidence="2" id="KW-0472">Membrane</keyword>
<feature type="transmembrane region" description="Helical" evidence="2">
    <location>
        <begin position="119"/>
        <end position="135"/>
    </location>
</feature>
<dbReference type="Proteomes" id="UP000603352">
    <property type="component" value="Unassembled WGS sequence"/>
</dbReference>
<keyword evidence="2" id="KW-1133">Transmembrane helix</keyword>
<sequence length="181" mass="18315">MNRAAHEPDSGQAGSAGKAREADIRSLPAILAANDPRAPGLSGLEPDAAAQSIARIGRRLLADAAAPGSPVEPSRPATGPAPADMAMIADTIADLISRGAQARELVQPMIAPAEARRRAGLVTALLVGGALFTLTTRDSHAADAVRPDDVAVVVAALGLAGFRAATCPAALEASSRQPRRP</sequence>
<organism evidence="3 4">
    <name type="scientific">Tistrella bauzanensis</name>
    <dbReference type="NCBI Taxonomy" id="657419"/>
    <lineage>
        <taxon>Bacteria</taxon>
        <taxon>Pseudomonadati</taxon>
        <taxon>Pseudomonadota</taxon>
        <taxon>Alphaproteobacteria</taxon>
        <taxon>Geminicoccales</taxon>
        <taxon>Geminicoccaceae</taxon>
        <taxon>Tistrella</taxon>
    </lineage>
</organism>
<name>A0ABQ1IY99_9PROT</name>
<gene>
    <name evidence="3" type="ORF">GCM10011505_38050</name>
</gene>
<evidence type="ECO:0000313" key="3">
    <source>
        <dbReference type="EMBL" id="GGB53389.1"/>
    </source>
</evidence>
<protein>
    <submittedName>
        <fullName evidence="3">Uncharacterized protein</fullName>
    </submittedName>
</protein>